<gene>
    <name evidence="2" type="primary">106095651</name>
</gene>
<accession>A0A1I8P9C3</accession>
<dbReference type="EnsemblMetazoa" id="SCAU006005-RA">
    <property type="protein sequence ID" value="SCAU006005-PA"/>
    <property type="gene ID" value="SCAU006005"/>
</dbReference>
<evidence type="ECO:0000313" key="3">
    <source>
        <dbReference type="Proteomes" id="UP000095300"/>
    </source>
</evidence>
<evidence type="ECO:0000313" key="2">
    <source>
        <dbReference type="EnsemblMetazoa" id="SCAU006005-PA"/>
    </source>
</evidence>
<dbReference type="VEuPathDB" id="VectorBase:SCAU006005"/>
<dbReference type="Proteomes" id="UP000095300">
    <property type="component" value="Unassembled WGS sequence"/>
</dbReference>
<organism evidence="2 3">
    <name type="scientific">Stomoxys calcitrans</name>
    <name type="common">Stable fly</name>
    <name type="synonym">Conops calcitrans</name>
    <dbReference type="NCBI Taxonomy" id="35570"/>
    <lineage>
        <taxon>Eukaryota</taxon>
        <taxon>Metazoa</taxon>
        <taxon>Ecdysozoa</taxon>
        <taxon>Arthropoda</taxon>
        <taxon>Hexapoda</taxon>
        <taxon>Insecta</taxon>
        <taxon>Pterygota</taxon>
        <taxon>Neoptera</taxon>
        <taxon>Endopterygota</taxon>
        <taxon>Diptera</taxon>
        <taxon>Brachycera</taxon>
        <taxon>Muscomorpha</taxon>
        <taxon>Muscoidea</taxon>
        <taxon>Muscidae</taxon>
        <taxon>Stomoxys</taxon>
    </lineage>
</organism>
<dbReference type="AlphaFoldDB" id="A0A1I8P9C3"/>
<feature type="compositionally biased region" description="Low complexity" evidence="1">
    <location>
        <begin position="108"/>
        <end position="117"/>
    </location>
</feature>
<feature type="compositionally biased region" description="Polar residues" evidence="1">
    <location>
        <begin position="118"/>
        <end position="129"/>
    </location>
</feature>
<proteinExistence type="predicted"/>
<feature type="region of interest" description="Disordered" evidence="1">
    <location>
        <begin position="28"/>
        <end position="72"/>
    </location>
</feature>
<feature type="compositionally biased region" description="Basic and acidic residues" evidence="1">
    <location>
        <begin position="130"/>
        <end position="141"/>
    </location>
</feature>
<evidence type="ECO:0000256" key="1">
    <source>
        <dbReference type="SAM" id="MobiDB-lite"/>
    </source>
</evidence>
<feature type="compositionally biased region" description="Low complexity" evidence="1">
    <location>
        <begin position="31"/>
        <end position="62"/>
    </location>
</feature>
<reference evidence="2" key="1">
    <citation type="submission" date="2020-05" db="UniProtKB">
        <authorList>
            <consortium name="EnsemblMetazoa"/>
        </authorList>
    </citation>
    <scope>IDENTIFICATION</scope>
    <source>
        <strain evidence="2">USDA</strain>
    </source>
</reference>
<sequence>MGCCSSTTANDTAKFDTTFNGYYAARKGSKRNYSSRISSGSSSGVSSACTSPSRRSILSRSPPSTPNGLKAKTSNFTLTQKDIPGKAFEMLSICDDFGEGQRMQHSYGYYSESNGSSPVSTPSHTQCLRRTQDTSSVREESPEPQAVAVTPTPSDLEMEMYMMSHSQGLMPKTSSPIFHRRDVSFNAVAAASPPSHSYKKWANYLQSTPAYMLHNVTDIPEAIAGHFSPLDFPGFSDLEEMENAAKRFKVDVHGVIANSQSAYESEEDEVFYEKQIPRPSNITHTITTDL</sequence>
<name>A0A1I8P9C3_STOCA</name>
<feature type="region of interest" description="Disordered" evidence="1">
    <location>
        <begin position="108"/>
        <end position="148"/>
    </location>
</feature>
<keyword evidence="3" id="KW-1185">Reference proteome</keyword>
<dbReference type="STRING" id="35570.A0A1I8P9C3"/>
<protein>
    <submittedName>
        <fullName evidence="2">Uncharacterized protein</fullName>
    </submittedName>
</protein>